<evidence type="ECO:0000256" key="3">
    <source>
        <dbReference type="ARBA" id="ARBA00005336"/>
    </source>
</evidence>
<dbReference type="Pfam" id="PF00933">
    <property type="entry name" value="Glyco_hydro_3"/>
    <property type="match status" value="1"/>
</dbReference>
<evidence type="ECO:0000256" key="10">
    <source>
        <dbReference type="ARBA" id="ARBA00023326"/>
    </source>
</evidence>
<dbReference type="GO" id="GO:0030245">
    <property type="term" value="P:cellulose catabolic process"/>
    <property type="evidence" value="ECO:0007669"/>
    <property type="project" value="UniProtKB-KW"/>
</dbReference>
<keyword evidence="10" id="KW-0624">Polysaccharide degradation</keyword>
<dbReference type="AlphaFoldDB" id="A0A166V414"/>
<evidence type="ECO:0000313" key="13">
    <source>
        <dbReference type="EMBL" id="KZP32329.1"/>
    </source>
</evidence>
<feature type="signal peptide" evidence="11">
    <location>
        <begin position="1"/>
        <end position="19"/>
    </location>
</feature>
<dbReference type="SUPFAM" id="SSF52279">
    <property type="entry name" value="Beta-D-glucan exohydrolase, C-terminal domain"/>
    <property type="match status" value="1"/>
</dbReference>
<keyword evidence="8" id="KW-0119">Carbohydrate metabolism</keyword>
<organism evidence="13">
    <name type="scientific">Athelia psychrophila</name>
    <dbReference type="NCBI Taxonomy" id="1759441"/>
    <lineage>
        <taxon>Eukaryota</taxon>
        <taxon>Fungi</taxon>
        <taxon>Dikarya</taxon>
        <taxon>Basidiomycota</taxon>
        <taxon>Agaricomycotina</taxon>
        <taxon>Agaricomycetes</taxon>
        <taxon>Agaricomycetidae</taxon>
        <taxon>Atheliales</taxon>
        <taxon>Atheliaceae</taxon>
        <taxon>Athelia</taxon>
    </lineage>
</organism>
<evidence type="ECO:0000256" key="7">
    <source>
        <dbReference type="ARBA" id="ARBA00023180"/>
    </source>
</evidence>
<dbReference type="EC" id="3.2.1.21" evidence="4"/>
<dbReference type="SMART" id="SM01217">
    <property type="entry name" value="Fn3_like"/>
    <property type="match status" value="1"/>
</dbReference>
<dbReference type="GO" id="GO:0008422">
    <property type="term" value="F:beta-glucosidase activity"/>
    <property type="evidence" value="ECO:0007669"/>
    <property type="project" value="UniProtKB-EC"/>
</dbReference>
<comment type="pathway">
    <text evidence="2">Glycan metabolism; cellulose degradation.</text>
</comment>
<evidence type="ECO:0000256" key="11">
    <source>
        <dbReference type="SAM" id="SignalP"/>
    </source>
</evidence>
<dbReference type="STRING" id="436010.A0A166V414"/>
<evidence type="ECO:0000256" key="1">
    <source>
        <dbReference type="ARBA" id="ARBA00000448"/>
    </source>
</evidence>
<feature type="chain" id="PRO_5007880962" description="beta-glucosidase" evidence="11">
    <location>
        <begin position="20"/>
        <end position="721"/>
    </location>
</feature>
<sequence>MKLSRSFVCLVSIIPSVIAQVNSPEWAAAYTKAKVLVAKLTLTEKVGLATGEGFFTGNCTGNIPAIARVGFPGLCLEDSALGVRNVDLNSAFPAGVNAAATFNRTLMNQRGVAMGAEFKGKGINIQLGPFMNIMRIPASGRAWEGWGGDPYLSGEGAYETITGVQSQGVQATAKHFINNEQEHSRTTESSNVDDRTQHEVYLAPFLRSIQANVAAVMCSYINGSYACNNNGTLMGLLKGELGFQGYVMSDWYATHDTTDVNSGLDMSMPGDILPGIGTYFGLPLVIAVGLGEVNKTRIDDMATRILAGWYLLGQDVNYPAVNFNSKDSTSSINQHVNVQGNHASLIRTIGAASTVLLKNTGGALPLKAPKSIAIIGSDAGPNPSGINGCTDRSCNQGILAMGWGSGRPLDAITNRSETDGTTIVSTLSDTDLATAATTAAGKAVAFVFITADSGEFGYIVEGNAADRNDLQAWHGGVALVEAVARVNNNTIVVVHTVGPIIVWAGLPGQEAGNALVDVLYGAYNPSARLPYTIAKEESDYPAKIDTTFSLATIQIPYSEGLNVDYRHFDSANIVPRYEFGFGLSYTTFAYSGISISGSLPSYTPLRTIGSSLDPIYSGSLHKTAYTVTATIKNNGTVAGHEIPQLYISLPASANAPPYSLKGFDSVYLTPGQSTTVTFELSRYDLSYWDVISQSWKVPNGTIGIAVGASSRDRRLTGSISV</sequence>
<evidence type="ECO:0000256" key="2">
    <source>
        <dbReference type="ARBA" id="ARBA00004987"/>
    </source>
</evidence>
<dbReference type="Pfam" id="PF01915">
    <property type="entry name" value="Glyco_hydro_3_C"/>
    <property type="match status" value="1"/>
</dbReference>
<dbReference type="InterPro" id="IPR050288">
    <property type="entry name" value="Cellulose_deg_GH3"/>
</dbReference>
<dbReference type="OrthoDB" id="416222at2759"/>
<dbReference type="InterPro" id="IPR017853">
    <property type="entry name" value="GH"/>
</dbReference>
<evidence type="ECO:0000256" key="4">
    <source>
        <dbReference type="ARBA" id="ARBA00012744"/>
    </source>
</evidence>
<keyword evidence="6" id="KW-0136">Cellulose degradation</keyword>
<feature type="domain" description="Fibronectin type III-like" evidence="12">
    <location>
        <begin position="641"/>
        <end position="710"/>
    </location>
</feature>
<dbReference type="InterPro" id="IPR026891">
    <property type="entry name" value="Fn3-like"/>
</dbReference>
<dbReference type="InterPro" id="IPR013783">
    <property type="entry name" value="Ig-like_fold"/>
</dbReference>
<dbReference type="Pfam" id="PF14310">
    <property type="entry name" value="Fn3-like"/>
    <property type="match status" value="1"/>
</dbReference>
<evidence type="ECO:0000256" key="6">
    <source>
        <dbReference type="ARBA" id="ARBA00023001"/>
    </source>
</evidence>
<comment type="similarity">
    <text evidence="3">Belongs to the glycosyl hydrolase 3 family.</text>
</comment>
<protein>
    <recommendedName>
        <fullName evidence="4">beta-glucosidase</fullName>
        <ecNumber evidence="4">3.2.1.21</ecNumber>
    </recommendedName>
</protein>
<evidence type="ECO:0000256" key="5">
    <source>
        <dbReference type="ARBA" id="ARBA00022801"/>
    </source>
</evidence>
<name>A0A166V414_9AGAM</name>
<dbReference type="PANTHER" id="PTHR42715">
    <property type="entry name" value="BETA-GLUCOSIDASE"/>
    <property type="match status" value="1"/>
</dbReference>
<dbReference type="Gene3D" id="2.60.40.10">
    <property type="entry name" value="Immunoglobulins"/>
    <property type="match status" value="1"/>
</dbReference>
<dbReference type="SUPFAM" id="SSF51445">
    <property type="entry name" value="(Trans)glycosidases"/>
    <property type="match status" value="1"/>
</dbReference>
<dbReference type="Gene3D" id="3.40.50.1700">
    <property type="entry name" value="Glycoside hydrolase family 3 C-terminal domain"/>
    <property type="match status" value="1"/>
</dbReference>
<dbReference type="FunFam" id="3.20.20.300:FF:000002">
    <property type="entry name" value="Probable beta-glucosidase"/>
    <property type="match status" value="1"/>
</dbReference>
<evidence type="ECO:0000259" key="12">
    <source>
        <dbReference type="SMART" id="SM01217"/>
    </source>
</evidence>
<dbReference type="Gene3D" id="3.20.20.300">
    <property type="entry name" value="Glycoside hydrolase, family 3, N-terminal domain"/>
    <property type="match status" value="1"/>
</dbReference>
<dbReference type="InterPro" id="IPR002772">
    <property type="entry name" value="Glyco_hydro_3_C"/>
</dbReference>
<keyword evidence="11" id="KW-0732">Signal</keyword>
<dbReference type="PRINTS" id="PR00133">
    <property type="entry name" value="GLHYDRLASE3"/>
</dbReference>
<reference evidence="13" key="1">
    <citation type="journal article" date="2016" name="Mol. Biol. Evol.">
        <title>Comparative Genomics of Early-Diverging Mushroom-Forming Fungi Provides Insights into the Origins of Lignocellulose Decay Capabilities.</title>
        <authorList>
            <person name="Nagy L.G."/>
            <person name="Riley R."/>
            <person name="Tritt A."/>
            <person name="Adam C."/>
            <person name="Daum C."/>
            <person name="Floudas D."/>
            <person name="Sun H."/>
            <person name="Yadav J.S."/>
            <person name="Pangilinan J."/>
            <person name="Larsson K.H."/>
            <person name="Matsuura K."/>
            <person name="Barry K."/>
            <person name="Labutti K."/>
            <person name="Kuo R."/>
            <person name="Ohm R.A."/>
            <person name="Bhattacharya S.S."/>
            <person name="Shirouzu T."/>
            <person name="Yoshinaga Y."/>
            <person name="Martin F.M."/>
            <person name="Grigoriev I.V."/>
            <person name="Hibbett D.S."/>
        </authorList>
    </citation>
    <scope>NUCLEOTIDE SEQUENCE [LARGE SCALE GENOMIC DNA]</scope>
    <source>
        <strain evidence="13">CBS 109695</strain>
    </source>
</reference>
<dbReference type="InterPro" id="IPR001764">
    <property type="entry name" value="Glyco_hydro_3_N"/>
</dbReference>
<keyword evidence="5 13" id="KW-0378">Hydrolase</keyword>
<dbReference type="InterPro" id="IPR036881">
    <property type="entry name" value="Glyco_hydro_3_C_sf"/>
</dbReference>
<accession>A0A166V414</accession>
<gene>
    <name evidence="13" type="ORF">FIBSPDRAFT_907395</name>
</gene>
<keyword evidence="9" id="KW-0326">Glycosidase</keyword>
<keyword evidence="7" id="KW-0325">Glycoprotein</keyword>
<proteinExistence type="inferred from homology"/>
<evidence type="ECO:0000256" key="9">
    <source>
        <dbReference type="ARBA" id="ARBA00023295"/>
    </source>
</evidence>
<dbReference type="EMBL" id="KV417486">
    <property type="protein sequence ID" value="KZP32329.1"/>
    <property type="molecule type" value="Genomic_DNA"/>
</dbReference>
<dbReference type="PANTHER" id="PTHR42715:SF2">
    <property type="entry name" value="BETA-GLUCOSIDASE F-RELATED"/>
    <property type="match status" value="1"/>
</dbReference>
<comment type="catalytic activity">
    <reaction evidence="1">
        <text>Hydrolysis of terminal, non-reducing beta-D-glucosyl residues with release of beta-D-glucose.</text>
        <dbReference type="EC" id="3.2.1.21"/>
    </reaction>
</comment>
<dbReference type="InterPro" id="IPR036962">
    <property type="entry name" value="Glyco_hydro_3_N_sf"/>
</dbReference>
<evidence type="ECO:0000256" key="8">
    <source>
        <dbReference type="ARBA" id="ARBA00023277"/>
    </source>
</evidence>